<dbReference type="AlphaFoldDB" id="A0A6G7YLN7"/>
<keyword evidence="3" id="KW-1185">Reference proteome</keyword>
<dbReference type="KEGG" id="spii:G7077_00640"/>
<accession>A0A6G7YLN7</accession>
<organism evidence="2 3">
    <name type="scientific">Sphingomonas piscis</name>
    <dbReference type="NCBI Taxonomy" id="2714943"/>
    <lineage>
        <taxon>Bacteria</taxon>
        <taxon>Pseudomonadati</taxon>
        <taxon>Pseudomonadota</taxon>
        <taxon>Alphaproteobacteria</taxon>
        <taxon>Sphingomonadales</taxon>
        <taxon>Sphingomonadaceae</taxon>
        <taxon>Sphingomonas</taxon>
    </lineage>
</organism>
<proteinExistence type="predicted"/>
<keyword evidence="1" id="KW-1133">Transmembrane helix</keyword>
<feature type="transmembrane region" description="Helical" evidence="1">
    <location>
        <begin position="12"/>
        <end position="32"/>
    </location>
</feature>
<dbReference type="Proteomes" id="UP000503222">
    <property type="component" value="Chromosome"/>
</dbReference>
<evidence type="ECO:0000313" key="2">
    <source>
        <dbReference type="EMBL" id="QIK77647.1"/>
    </source>
</evidence>
<feature type="transmembrane region" description="Helical" evidence="1">
    <location>
        <begin position="38"/>
        <end position="56"/>
    </location>
</feature>
<dbReference type="Pfam" id="PF11003">
    <property type="entry name" value="DUF2842"/>
    <property type="match status" value="1"/>
</dbReference>
<dbReference type="RefSeq" id="WP_166410043.1">
    <property type="nucleotide sequence ID" value="NZ_CP049869.1"/>
</dbReference>
<keyword evidence="1" id="KW-0472">Membrane</keyword>
<sequence length="82" mass="8754">MSPPEPSYRKLVSAGLIILLIAAWALVVLLAVPVVGNLPILVQAIFYLAAGIAWIFPLKPLVRWSETGRWTKAAAGEDGSKG</sequence>
<dbReference type="EMBL" id="CP049869">
    <property type="protein sequence ID" value="QIK77647.1"/>
    <property type="molecule type" value="Genomic_DNA"/>
</dbReference>
<evidence type="ECO:0000256" key="1">
    <source>
        <dbReference type="SAM" id="Phobius"/>
    </source>
</evidence>
<evidence type="ECO:0000313" key="3">
    <source>
        <dbReference type="Proteomes" id="UP000503222"/>
    </source>
</evidence>
<keyword evidence="1" id="KW-0812">Transmembrane</keyword>
<dbReference type="InterPro" id="IPR021265">
    <property type="entry name" value="DUF2842"/>
</dbReference>
<gene>
    <name evidence="2" type="ORF">G7077_00640</name>
</gene>
<reference evidence="2 3" key="1">
    <citation type="submission" date="2020-03" db="EMBL/GenBank/DDBJ databases">
        <title>Sphingomonas sp. nov., isolated from fish.</title>
        <authorList>
            <person name="Hyun D.-W."/>
            <person name="Bae J.-W."/>
        </authorList>
    </citation>
    <scope>NUCLEOTIDE SEQUENCE [LARGE SCALE GENOMIC DNA]</scope>
    <source>
        <strain evidence="2 3">HDW15B</strain>
    </source>
</reference>
<name>A0A6G7YLN7_9SPHN</name>
<protein>
    <submittedName>
        <fullName evidence="2">DUF2842 domain-containing protein</fullName>
    </submittedName>
</protein>